<evidence type="ECO:0000313" key="12">
    <source>
        <dbReference type="Proteomes" id="UP001501822"/>
    </source>
</evidence>
<evidence type="ECO:0000256" key="8">
    <source>
        <dbReference type="ARBA" id="ARBA00048988"/>
    </source>
</evidence>
<dbReference type="InterPro" id="IPR014016">
    <property type="entry name" value="UvrD-like_ATP-bd"/>
</dbReference>
<comment type="caution">
    <text evidence="11">The sequence shown here is derived from an EMBL/GenBank/DDBJ whole genome shotgun (WGS) entry which is preliminary data.</text>
</comment>
<dbReference type="Pfam" id="PF00580">
    <property type="entry name" value="UvrD-helicase"/>
    <property type="match status" value="1"/>
</dbReference>
<evidence type="ECO:0000256" key="7">
    <source>
        <dbReference type="ARBA" id="ARBA00034808"/>
    </source>
</evidence>
<dbReference type="InterPro" id="IPR027417">
    <property type="entry name" value="P-loop_NTPase"/>
</dbReference>
<keyword evidence="1 9" id="KW-0547">Nucleotide-binding</keyword>
<dbReference type="PANTHER" id="PTHR11070:SF45">
    <property type="entry name" value="DNA 3'-5' HELICASE"/>
    <property type="match status" value="1"/>
</dbReference>
<evidence type="ECO:0000256" key="5">
    <source>
        <dbReference type="ARBA" id="ARBA00023235"/>
    </source>
</evidence>
<dbReference type="PANTHER" id="PTHR11070">
    <property type="entry name" value="UVRD / RECB / PCRA DNA HELICASE FAMILY MEMBER"/>
    <property type="match status" value="1"/>
</dbReference>
<evidence type="ECO:0000256" key="9">
    <source>
        <dbReference type="PROSITE-ProRule" id="PRU00560"/>
    </source>
</evidence>
<dbReference type="EMBL" id="BAAABM010000066">
    <property type="protein sequence ID" value="GAA0366028.1"/>
    <property type="molecule type" value="Genomic_DNA"/>
</dbReference>
<dbReference type="InterPro" id="IPR000212">
    <property type="entry name" value="DNA_helicase_UvrD/REP"/>
</dbReference>
<evidence type="ECO:0000256" key="4">
    <source>
        <dbReference type="ARBA" id="ARBA00022840"/>
    </source>
</evidence>
<comment type="catalytic activity">
    <reaction evidence="6">
        <text>Couples ATP hydrolysis with the unwinding of duplex DNA by translocating in the 3'-5' direction.</text>
        <dbReference type="EC" id="5.6.2.4"/>
    </reaction>
</comment>
<evidence type="ECO:0000256" key="3">
    <source>
        <dbReference type="ARBA" id="ARBA00022806"/>
    </source>
</evidence>
<dbReference type="InterPro" id="IPR014017">
    <property type="entry name" value="DNA_helicase_UvrD-like_C"/>
</dbReference>
<dbReference type="GO" id="GO:0004386">
    <property type="term" value="F:helicase activity"/>
    <property type="evidence" value="ECO:0007669"/>
    <property type="project" value="UniProtKB-KW"/>
</dbReference>
<evidence type="ECO:0000256" key="6">
    <source>
        <dbReference type="ARBA" id="ARBA00034617"/>
    </source>
</evidence>
<keyword evidence="4 9" id="KW-0067">ATP-binding</keyword>
<evidence type="ECO:0000256" key="1">
    <source>
        <dbReference type="ARBA" id="ARBA00022741"/>
    </source>
</evidence>
<dbReference type="Gene3D" id="3.40.50.300">
    <property type="entry name" value="P-loop containing nucleotide triphosphate hydrolases"/>
    <property type="match status" value="2"/>
</dbReference>
<feature type="binding site" evidence="9">
    <location>
        <begin position="273"/>
        <end position="280"/>
    </location>
    <ligand>
        <name>ATP</name>
        <dbReference type="ChEBI" id="CHEBI:30616"/>
    </ligand>
</feature>
<evidence type="ECO:0000259" key="10">
    <source>
        <dbReference type="PROSITE" id="PS51198"/>
    </source>
</evidence>
<sequence length="714" mass="78875">MPQLAFAISFLQEYERLEKPVKQGVRDAVDKFQRLTVAELHADKGLHLEPVAKARDPRMRSIRITGFWRGVVLAPDDGSETFLLLRVMQHDAAYEWAMKRVATVNAATGGLEMRNVAAIEELTPMLQHAAETAPSLLFEKHSDTVLRRLGIDDGVLPAVRTITDKPQLLAFATLFPEDQFEVLFYLAEGHSPDEVWRDVVSVRRPATEAAATETVDLATAIANTRDRIALVSGPKELEDILTKPFSAWRIFLHPAQRRVAYRSSYSGPAQVSGGPGTGKTVVALHRVKHLLEKNDDTRILLTTFTNALADSLRENLALLVDDPALLGRVDITTVNAVAHQVVAEHGTVPFLVPDADADARQRWQRIVRRLDLPWNEHFLALEYRHVVLAQGIGSIEEYLRASRAGRGASLQAAQREQVWRAIEEFTHRLGAEGKRTYLQLCADAADLLKTAGPRYDHVVVDEAQDLHPAQWRVLRGVVAEGPDDLFIAGDPHQRIYDTRVSLRSLGISVVGRSSRLKINYRSTQEILAWSSGIMTGEQVDDLDGGSDTLAGYRSALHGGRPTVTPATNQAAELDALVTKVRSWVDDGVAPSEIAIATRFHQFGARAKDRLAAAGIPVVALKDGPDPSKEGVRIATMHAMKGLEFRCVAAIGVNDRAFPFEPAVTPADVDRMQHEVDMLAERSLLFVACTRARDDLYVSWHVKPSTFIPVATRPH</sequence>
<dbReference type="SUPFAM" id="SSF52540">
    <property type="entry name" value="P-loop containing nucleoside triphosphate hydrolases"/>
    <property type="match status" value="1"/>
</dbReference>
<keyword evidence="12" id="KW-1185">Reference proteome</keyword>
<protein>
    <recommendedName>
        <fullName evidence="7">DNA 3'-5' helicase</fullName>
        <ecNumber evidence="7">5.6.2.4</ecNumber>
    </recommendedName>
</protein>
<dbReference type="Pfam" id="PF13361">
    <property type="entry name" value="UvrD_C"/>
    <property type="match status" value="1"/>
</dbReference>
<proteinExistence type="predicted"/>
<keyword evidence="3 9" id="KW-0347">Helicase</keyword>
<keyword evidence="2 9" id="KW-0378">Hydrolase</keyword>
<evidence type="ECO:0000313" key="11">
    <source>
        <dbReference type="EMBL" id="GAA0366028.1"/>
    </source>
</evidence>
<dbReference type="RefSeq" id="WP_252799009.1">
    <property type="nucleotide sequence ID" value="NZ_BAAABM010000066.1"/>
</dbReference>
<reference evidence="11 12" key="1">
    <citation type="journal article" date="2019" name="Int. J. Syst. Evol. Microbiol.">
        <title>The Global Catalogue of Microorganisms (GCM) 10K type strain sequencing project: providing services to taxonomists for standard genome sequencing and annotation.</title>
        <authorList>
            <consortium name="The Broad Institute Genomics Platform"/>
            <consortium name="The Broad Institute Genome Sequencing Center for Infectious Disease"/>
            <person name="Wu L."/>
            <person name="Ma J."/>
        </authorList>
    </citation>
    <scope>NUCLEOTIDE SEQUENCE [LARGE SCALE GENOMIC DNA]</scope>
    <source>
        <strain evidence="11 12">JCM 3146</strain>
    </source>
</reference>
<comment type="catalytic activity">
    <reaction evidence="8">
        <text>ATP + H2O = ADP + phosphate + H(+)</text>
        <dbReference type="Rhea" id="RHEA:13065"/>
        <dbReference type="ChEBI" id="CHEBI:15377"/>
        <dbReference type="ChEBI" id="CHEBI:15378"/>
        <dbReference type="ChEBI" id="CHEBI:30616"/>
        <dbReference type="ChEBI" id="CHEBI:43474"/>
        <dbReference type="ChEBI" id="CHEBI:456216"/>
        <dbReference type="EC" id="5.6.2.4"/>
    </reaction>
</comment>
<feature type="domain" description="UvrD-like helicase ATP-binding" evidence="10">
    <location>
        <begin position="252"/>
        <end position="523"/>
    </location>
</feature>
<accession>A0ABN0XK04</accession>
<name>A0ABN0XK04_9ACTN</name>
<gene>
    <name evidence="11" type="ORF">GCM10010151_64950</name>
</gene>
<dbReference type="PROSITE" id="PS51198">
    <property type="entry name" value="UVRD_HELICASE_ATP_BIND"/>
    <property type="match status" value="1"/>
</dbReference>
<dbReference type="Proteomes" id="UP001501822">
    <property type="component" value="Unassembled WGS sequence"/>
</dbReference>
<evidence type="ECO:0000256" key="2">
    <source>
        <dbReference type="ARBA" id="ARBA00022801"/>
    </source>
</evidence>
<organism evidence="11 12">
    <name type="scientific">Actinoallomurus spadix</name>
    <dbReference type="NCBI Taxonomy" id="79912"/>
    <lineage>
        <taxon>Bacteria</taxon>
        <taxon>Bacillati</taxon>
        <taxon>Actinomycetota</taxon>
        <taxon>Actinomycetes</taxon>
        <taxon>Streptosporangiales</taxon>
        <taxon>Thermomonosporaceae</taxon>
        <taxon>Actinoallomurus</taxon>
    </lineage>
</organism>
<dbReference type="EC" id="5.6.2.4" evidence="7"/>
<keyword evidence="5" id="KW-0413">Isomerase</keyword>